<protein>
    <recommendedName>
        <fullName evidence="4">Alpha/beta hydrolase</fullName>
    </recommendedName>
</protein>
<organism evidence="2 3">
    <name type="scientific">Fodinibacter luteus</name>
    <dbReference type="NCBI Taxonomy" id="552064"/>
    <lineage>
        <taxon>Bacteria</taxon>
        <taxon>Bacillati</taxon>
        <taxon>Actinomycetota</taxon>
        <taxon>Actinomycetes</taxon>
        <taxon>Micrococcales</taxon>
        <taxon>Intrasporangiaceae</taxon>
        <taxon>Fodinibacter (ex Wang et al. 2009)</taxon>
    </lineage>
</organism>
<dbReference type="Proteomes" id="UP001500945">
    <property type="component" value="Unassembled WGS sequence"/>
</dbReference>
<proteinExistence type="predicted"/>
<dbReference type="SUPFAM" id="SSF53474">
    <property type="entry name" value="alpha/beta-Hydrolases"/>
    <property type="match status" value="1"/>
</dbReference>
<gene>
    <name evidence="2" type="ORF">GCM10023168_21900</name>
</gene>
<dbReference type="Gene3D" id="3.40.50.1820">
    <property type="entry name" value="alpha/beta hydrolase"/>
    <property type="match status" value="1"/>
</dbReference>
<dbReference type="InterPro" id="IPR029058">
    <property type="entry name" value="AB_hydrolase_fold"/>
</dbReference>
<evidence type="ECO:0000313" key="2">
    <source>
        <dbReference type="EMBL" id="GAA4406655.1"/>
    </source>
</evidence>
<evidence type="ECO:0008006" key="4">
    <source>
        <dbReference type="Google" id="ProtNLM"/>
    </source>
</evidence>
<evidence type="ECO:0000313" key="3">
    <source>
        <dbReference type="Proteomes" id="UP001500945"/>
    </source>
</evidence>
<reference evidence="3" key="1">
    <citation type="journal article" date="2019" name="Int. J. Syst. Evol. Microbiol.">
        <title>The Global Catalogue of Microorganisms (GCM) 10K type strain sequencing project: providing services to taxonomists for standard genome sequencing and annotation.</title>
        <authorList>
            <consortium name="The Broad Institute Genomics Platform"/>
            <consortium name="The Broad Institute Genome Sequencing Center for Infectious Disease"/>
            <person name="Wu L."/>
            <person name="Ma J."/>
        </authorList>
    </citation>
    <scope>NUCLEOTIDE SEQUENCE [LARGE SCALE GENOMIC DNA]</scope>
    <source>
        <strain evidence="3">JCM 17809</strain>
    </source>
</reference>
<comment type="caution">
    <text evidence="2">The sequence shown here is derived from an EMBL/GenBank/DDBJ whole genome shotgun (WGS) entry which is preliminary data.</text>
</comment>
<sequence length="327" mass="32888">MLAACSGGATPGLEPAGPRPSGTSVLVTSGVRYAAAPPGWSDPTFDLYLPADAGQPPVAVIVPDAATGATAGGRGADDVALARDLAARGVATAVVHWGVESAELRAVVGRPAEDVVEQTARTTAEVSCAVAVAAARTGPRVGTPARPLVVVGHGTGANAAATAVLLGAPPFPSCFEPGATPRPIAAVLWDGDWLGAVAEDALGDGAASFLTAYSPWPSVDALPRRVHVELGVNANRLVGQAVEVGPTSSYLTTRDPGGTLTDDLARAGAFDDGALDPVDVTRAFAVGLRDAGLLGREQEVHGEADPETMGPRVRALVAQSVVELTRP</sequence>
<name>A0ABP8KGI7_9MICO</name>
<dbReference type="EMBL" id="BAABGM010000013">
    <property type="protein sequence ID" value="GAA4406655.1"/>
    <property type="molecule type" value="Genomic_DNA"/>
</dbReference>
<keyword evidence="3" id="KW-1185">Reference proteome</keyword>
<feature type="region of interest" description="Disordered" evidence="1">
    <location>
        <begin position="1"/>
        <end position="21"/>
    </location>
</feature>
<evidence type="ECO:0000256" key="1">
    <source>
        <dbReference type="SAM" id="MobiDB-lite"/>
    </source>
</evidence>
<accession>A0ABP8KGI7</accession>